<evidence type="ECO:0000313" key="6">
    <source>
        <dbReference type="Proteomes" id="UP000186019"/>
    </source>
</evidence>
<organism evidence="5 6">
    <name type="scientific">Roseovarius nanhaiticus</name>
    <dbReference type="NCBI Taxonomy" id="573024"/>
    <lineage>
        <taxon>Bacteria</taxon>
        <taxon>Pseudomonadati</taxon>
        <taxon>Pseudomonadota</taxon>
        <taxon>Alphaproteobacteria</taxon>
        <taxon>Rhodobacterales</taxon>
        <taxon>Roseobacteraceae</taxon>
        <taxon>Roseovarius</taxon>
    </lineage>
</organism>
<feature type="chain" id="PRO_5009942528" evidence="3">
    <location>
        <begin position="25"/>
        <end position="198"/>
    </location>
</feature>
<evidence type="ECO:0000256" key="3">
    <source>
        <dbReference type="SAM" id="SignalP"/>
    </source>
</evidence>
<name>A0A1N7HIB8_9RHOB</name>
<reference evidence="5 6" key="1">
    <citation type="submission" date="2017-01" db="EMBL/GenBank/DDBJ databases">
        <authorList>
            <person name="Mah S.A."/>
            <person name="Swanson W.J."/>
            <person name="Moy G.W."/>
            <person name="Vacquier V.D."/>
        </authorList>
    </citation>
    <scope>NUCLEOTIDE SEQUENCE [LARGE SCALE GENOMIC DNA]</scope>
    <source>
        <strain evidence="5 6">DSM 29590</strain>
    </source>
</reference>
<protein>
    <submittedName>
        <fullName evidence="5">Transglycosylase SLT domain-containing protein</fullName>
    </submittedName>
</protein>
<comment type="similarity">
    <text evidence="2">Belongs to the virb1 family.</text>
</comment>
<evidence type="ECO:0000256" key="2">
    <source>
        <dbReference type="ARBA" id="ARBA00009387"/>
    </source>
</evidence>
<dbReference type="SUPFAM" id="SSF53955">
    <property type="entry name" value="Lysozyme-like"/>
    <property type="match status" value="1"/>
</dbReference>
<dbReference type="PANTHER" id="PTHR37423">
    <property type="entry name" value="SOLUBLE LYTIC MUREIN TRANSGLYCOSYLASE-RELATED"/>
    <property type="match status" value="1"/>
</dbReference>
<dbReference type="AlphaFoldDB" id="A0A1N7HIB8"/>
<evidence type="ECO:0000256" key="1">
    <source>
        <dbReference type="ARBA" id="ARBA00007734"/>
    </source>
</evidence>
<dbReference type="STRING" id="573024.SAMN05216208_2223"/>
<accession>A0A1N7HIB8</accession>
<dbReference type="InterPro" id="IPR008258">
    <property type="entry name" value="Transglycosylase_SLT_dom_1"/>
</dbReference>
<gene>
    <name evidence="5" type="ORF">SAMN05421666_3093</name>
</gene>
<dbReference type="PANTHER" id="PTHR37423:SF2">
    <property type="entry name" value="MEMBRANE-BOUND LYTIC MUREIN TRANSGLYCOSYLASE C"/>
    <property type="match status" value="1"/>
</dbReference>
<proteinExistence type="inferred from homology"/>
<dbReference type="Proteomes" id="UP000186019">
    <property type="component" value="Unassembled WGS sequence"/>
</dbReference>
<dbReference type="Pfam" id="PF01464">
    <property type="entry name" value="SLT"/>
    <property type="match status" value="1"/>
</dbReference>
<sequence>MKTFLGAALAISALGIAGASAVSAQTISTKSRGNLFKSQVSVLDTRAASQYKNSVRLQPTKINTPTKWGAAKSYTGKYRGEFLSMAKEAARKHAVPEDLFLRLVQQESGWKPTALSHKGAIGLAQLMPGTAAVLRVDPHDPRQNLEGGARYLAMQYREFGSWRLALAAYNAGPGAVKKYGDVPPYKETTNYVRVIWGS</sequence>
<dbReference type="CDD" id="cd00254">
    <property type="entry name" value="LT-like"/>
    <property type="match status" value="1"/>
</dbReference>
<dbReference type="OrthoDB" id="9815002at2"/>
<keyword evidence="3" id="KW-0732">Signal</keyword>
<feature type="domain" description="Transglycosylase SLT" evidence="4">
    <location>
        <begin position="85"/>
        <end position="187"/>
    </location>
</feature>
<keyword evidence="6" id="KW-1185">Reference proteome</keyword>
<comment type="similarity">
    <text evidence="1">Belongs to the transglycosylase Slt family.</text>
</comment>
<evidence type="ECO:0000313" key="5">
    <source>
        <dbReference type="EMBL" id="SIS24420.1"/>
    </source>
</evidence>
<dbReference type="InterPro" id="IPR023346">
    <property type="entry name" value="Lysozyme-like_dom_sf"/>
</dbReference>
<dbReference type="Gene3D" id="1.10.530.10">
    <property type="match status" value="1"/>
</dbReference>
<evidence type="ECO:0000259" key="4">
    <source>
        <dbReference type="Pfam" id="PF01464"/>
    </source>
</evidence>
<dbReference type="EMBL" id="FTNV01000003">
    <property type="protein sequence ID" value="SIS24420.1"/>
    <property type="molecule type" value="Genomic_DNA"/>
</dbReference>
<feature type="signal peptide" evidence="3">
    <location>
        <begin position="1"/>
        <end position="24"/>
    </location>
</feature>
<dbReference type="RefSeq" id="WP_083687136.1">
    <property type="nucleotide sequence ID" value="NZ_CANNEL010000004.1"/>
</dbReference>